<sequence>MDHVVFYDESENLFENRKMKVCLVPVCFNAYDDAFRFLESIDHAFNNCSNLTLNIIFADNSTISPNIDISRRECAYSFHYMKNDNVGYFPAFNKALCNLSEGIDNYDYVIVCNVDLVVAEDFFSSLLINQPSDQIGLLAPGIFSDKDGRNLNPKMMHRPSKRKIEMMHLICSSVMLFFWYGKLASVRQQVRAWRQQWNRRIPTSTTHMQECEMYGAHGSFMIFTRSYFAQGAHVFYPRFLFGEEVFVAEQLRMHGLKIKNAPNIQIFDKEHASTSRVKLNFICSEHKKSYDYLKEHFFS</sequence>
<proteinExistence type="predicted"/>
<keyword evidence="3" id="KW-1185">Reference proteome</keyword>
<evidence type="ECO:0000313" key="2">
    <source>
        <dbReference type="EMBL" id="NYT84334.1"/>
    </source>
</evidence>
<dbReference type="AlphaFoldDB" id="A0A853H2E7"/>
<keyword evidence="1" id="KW-1133">Transmembrane helix</keyword>
<organism evidence="2 3">
    <name type="scientific">Pollutimonas harenae</name>
    <dbReference type="NCBI Taxonomy" id="657015"/>
    <lineage>
        <taxon>Bacteria</taxon>
        <taxon>Pseudomonadati</taxon>
        <taxon>Pseudomonadota</taxon>
        <taxon>Betaproteobacteria</taxon>
        <taxon>Burkholderiales</taxon>
        <taxon>Alcaligenaceae</taxon>
        <taxon>Pollutimonas</taxon>
    </lineage>
</organism>
<evidence type="ECO:0000313" key="3">
    <source>
        <dbReference type="Proteomes" id="UP000554144"/>
    </source>
</evidence>
<evidence type="ECO:0008006" key="4">
    <source>
        <dbReference type="Google" id="ProtNLM"/>
    </source>
</evidence>
<gene>
    <name evidence="2" type="ORF">H0A62_01850</name>
</gene>
<dbReference type="RefSeq" id="WP_180001912.1">
    <property type="nucleotide sequence ID" value="NZ_JACCEV010000001.1"/>
</dbReference>
<dbReference type="InterPro" id="IPR029044">
    <property type="entry name" value="Nucleotide-diphossugar_trans"/>
</dbReference>
<keyword evidence="1" id="KW-0472">Membrane</keyword>
<dbReference type="Gene3D" id="3.90.550.10">
    <property type="entry name" value="Spore Coat Polysaccharide Biosynthesis Protein SpsA, Chain A"/>
    <property type="match status" value="1"/>
</dbReference>
<dbReference type="SUPFAM" id="SSF53448">
    <property type="entry name" value="Nucleotide-diphospho-sugar transferases"/>
    <property type="match status" value="1"/>
</dbReference>
<accession>A0A853H2E7</accession>
<dbReference type="Proteomes" id="UP000554144">
    <property type="component" value="Unassembled WGS sequence"/>
</dbReference>
<reference evidence="2 3" key="1">
    <citation type="submission" date="2020-07" db="EMBL/GenBank/DDBJ databases">
        <title>Taxonomic revisions and descriptions of new bacterial species based on genomic comparisons in the high-G+C-content subgroup of the family Alcaligenaceae.</title>
        <authorList>
            <person name="Szabo A."/>
            <person name="Felfoldi T."/>
        </authorList>
    </citation>
    <scope>NUCLEOTIDE SEQUENCE [LARGE SCALE GENOMIC DNA]</scope>
    <source>
        <strain evidence="2 3">DSM 25667</strain>
    </source>
</reference>
<feature type="transmembrane region" description="Helical" evidence="1">
    <location>
        <begin position="164"/>
        <end position="181"/>
    </location>
</feature>
<keyword evidence="1" id="KW-0812">Transmembrane</keyword>
<name>A0A853H2E7_9BURK</name>
<comment type="caution">
    <text evidence="2">The sequence shown here is derived from an EMBL/GenBank/DDBJ whole genome shotgun (WGS) entry which is preliminary data.</text>
</comment>
<evidence type="ECO:0000256" key="1">
    <source>
        <dbReference type="SAM" id="Phobius"/>
    </source>
</evidence>
<dbReference type="EMBL" id="JACCEV010000001">
    <property type="protein sequence ID" value="NYT84334.1"/>
    <property type="molecule type" value="Genomic_DNA"/>
</dbReference>
<protein>
    <recommendedName>
        <fullName evidence="4">Glycosyltransferase 2-like domain-containing protein</fullName>
    </recommendedName>
</protein>